<feature type="compositionally biased region" description="Basic and acidic residues" evidence="1">
    <location>
        <begin position="157"/>
        <end position="170"/>
    </location>
</feature>
<evidence type="ECO:0000313" key="3">
    <source>
        <dbReference type="Proteomes" id="UP001590950"/>
    </source>
</evidence>
<accession>A0ABR4A0M9</accession>
<feature type="region of interest" description="Disordered" evidence="1">
    <location>
        <begin position="150"/>
        <end position="206"/>
    </location>
</feature>
<proteinExistence type="predicted"/>
<protein>
    <submittedName>
        <fullName evidence="2">Uncharacterized protein</fullName>
    </submittedName>
</protein>
<evidence type="ECO:0000256" key="1">
    <source>
        <dbReference type="SAM" id="MobiDB-lite"/>
    </source>
</evidence>
<name>A0ABR4A0M9_9LECA</name>
<organism evidence="2 3">
    <name type="scientific">Stereocaulon virgatum</name>
    <dbReference type="NCBI Taxonomy" id="373712"/>
    <lineage>
        <taxon>Eukaryota</taxon>
        <taxon>Fungi</taxon>
        <taxon>Dikarya</taxon>
        <taxon>Ascomycota</taxon>
        <taxon>Pezizomycotina</taxon>
        <taxon>Lecanoromycetes</taxon>
        <taxon>OSLEUM clade</taxon>
        <taxon>Lecanoromycetidae</taxon>
        <taxon>Lecanorales</taxon>
        <taxon>Lecanorineae</taxon>
        <taxon>Stereocaulaceae</taxon>
        <taxon>Stereocaulon</taxon>
    </lineage>
</organism>
<dbReference type="Proteomes" id="UP001590950">
    <property type="component" value="Unassembled WGS sequence"/>
</dbReference>
<dbReference type="EMBL" id="JBEFKJ010000032">
    <property type="protein sequence ID" value="KAL2038511.1"/>
    <property type="molecule type" value="Genomic_DNA"/>
</dbReference>
<sequence>MLDWFTGSSRLGNAQFAQADEGQSYLDDPPDTPAPLFAVRAFKTAIFGTPHPVEREPKRMTQGLEKVRAVTDQGQSEQLEVGNTIDKDITSPKRVVARPKLDHFSSPAKGILLTPGTAATRRKTVSFLHLEKNMAQEFAEPAVREVDLQIDPALTPPKKESDAPTEEQPRQPKLTVKLIELSKQNSGIKKKGDQLRYAAGKGCKDA</sequence>
<comment type="caution">
    <text evidence="2">The sequence shown here is derived from an EMBL/GenBank/DDBJ whole genome shotgun (WGS) entry which is preliminary data.</text>
</comment>
<gene>
    <name evidence="2" type="ORF">N7G274_008850</name>
</gene>
<evidence type="ECO:0000313" key="2">
    <source>
        <dbReference type="EMBL" id="KAL2038511.1"/>
    </source>
</evidence>
<reference evidence="2 3" key="1">
    <citation type="submission" date="2024-09" db="EMBL/GenBank/DDBJ databases">
        <title>Rethinking Asexuality: The Enigmatic Case of Functional Sexual Genes in Lepraria (Stereocaulaceae).</title>
        <authorList>
            <person name="Doellman M."/>
            <person name="Sun Y."/>
            <person name="Barcenas-Pena A."/>
            <person name="Lumbsch H.T."/>
            <person name="Grewe F."/>
        </authorList>
    </citation>
    <scope>NUCLEOTIDE SEQUENCE [LARGE SCALE GENOMIC DNA]</scope>
    <source>
        <strain evidence="2 3">Mercado 3170</strain>
    </source>
</reference>
<keyword evidence="3" id="KW-1185">Reference proteome</keyword>